<comment type="caution">
    <text evidence="1">The sequence shown here is derived from an EMBL/GenBank/DDBJ whole genome shotgun (WGS) entry which is preliminary data.</text>
</comment>
<protein>
    <submittedName>
        <fullName evidence="1">Uncharacterized protein</fullName>
    </submittedName>
</protein>
<gene>
    <name evidence="1" type="ORF">GLOIN_2v1763423</name>
</gene>
<dbReference type="AlphaFoldDB" id="A0A2P4QV66"/>
<evidence type="ECO:0000313" key="2">
    <source>
        <dbReference type="Proteomes" id="UP000018888"/>
    </source>
</evidence>
<sequence length="123" mass="14281">MIKKILQYFFSGALSLIKDKLYLELQNFSFIHINTSSEKQMPWLILGTSIFYMSPTRFQYFNKIVALTTDNESAAMMELNYSTLKVATDAFIQELQELSSTGMCKITKNQCGNKQIEWKLVKR</sequence>
<dbReference type="VEuPathDB" id="FungiDB:RhiirFUN_017567"/>
<accession>A0A2P4QV66</accession>
<reference evidence="1 2" key="2">
    <citation type="journal article" date="2018" name="New Phytol.">
        <title>High intraspecific genome diversity in the model arbuscular mycorrhizal symbiont Rhizophagus irregularis.</title>
        <authorList>
            <person name="Chen E.C.H."/>
            <person name="Morin E."/>
            <person name="Beaudet D."/>
            <person name="Noel J."/>
            <person name="Yildirir G."/>
            <person name="Ndikumana S."/>
            <person name="Charron P."/>
            <person name="St-Onge C."/>
            <person name="Giorgi J."/>
            <person name="Kruger M."/>
            <person name="Marton T."/>
            <person name="Ropars J."/>
            <person name="Grigoriev I.V."/>
            <person name="Hainaut M."/>
            <person name="Henrissat B."/>
            <person name="Roux C."/>
            <person name="Martin F."/>
            <person name="Corradi N."/>
        </authorList>
    </citation>
    <scope>NUCLEOTIDE SEQUENCE [LARGE SCALE GENOMIC DNA]</scope>
    <source>
        <strain evidence="1 2">DAOM 197198</strain>
    </source>
</reference>
<proteinExistence type="predicted"/>
<dbReference type="Proteomes" id="UP000018888">
    <property type="component" value="Unassembled WGS sequence"/>
</dbReference>
<evidence type="ECO:0000313" key="1">
    <source>
        <dbReference type="EMBL" id="POG81492.1"/>
    </source>
</evidence>
<name>A0A2P4QV66_RHIID</name>
<dbReference type="EMBL" id="AUPC02000011">
    <property type="protein sequence ID" value="POG81492.1"/>
    <property type="molecule type" value="Genomic_DNA"/>
</dbReference>
<keyword evidence="2" id="KW-1185">Reference proteome</keyword>
<organism evidence="1 2">
    <name type="scientific">Rhizophagus irregularis (strain DAOM 181602 / DAOM 197198 / MUCL 43194)</name>
    <name type="common">Arbuscular mycorrhizal fungus</name>
    <name type="synonym">Glomus intraradices</name>
    <dbReference type="NCBI Taxonomy" id="747089"/>
    <lineage>
        <taxon>Eukaryota</taxon>
        <taxon>Fungi</taxon>
        <taxon>Fungi incertae sedis</taxon>
        <taxon>Mucoromycota</taxon>
        <taxon>Glomeromycotina</taxon>
        <taxon>Glomeromycetes</taxon>
        <taxon>Glomerales</taxon>
        <taxon>Glomeraceae</taxon>
        <taxon>Rhizophagus</taxon>
    </lineage>
</organism>
<reference evidence="1 2" key="1">
    <citation type="journal article" date="2013" name="Proc. Natl. Acad. Sci. U.S.A.">
        <title>Genome of an arbuscular mycorrhizal fungus provides insight into the oldest plant symbiosis.</title>
        <authorList>
            <person name="Tisserant E."/>
            <person name="Malbreil M."/>
            <person name="Kuo A."/>
            <person name="Kohler A."/>
            <person name="Symeonidi A."/>
            <person name="Balestrini R."/>
            <person name="Charron P."/>
            <person name="Duensing N."/>
            <person name="Frei Dit Frey N."/>
            <person name="Gianinazzi-Pearson V."/>
            <person name="Gilbert L.B."/>
            <person name="Handa Y."/>
            <person name="Herr J.R."/>
            <person name="Hijri M."/>
            <person name="Koul R."/>
            <person name="Kawaguchi M."/>
            <person name="Krajinski F."/>
            <person name="Lammers P.J."/>
            <person name="Masclaux F.G."/>
            <person name="Murat C."/>
            <person name="Morin E."/>
            <person name="Ndikumana S."/>
            <person name="Pagni M."/>
            <person name="Petitpierre D."/>
            <person name="Requena N."/>
            <person name="Rosikiewicz P."/>
            <person name="Riley R."/>
            <person name="Saito K."/>
            <person name="San Clemente H."/>
            <person name="Shapiro H."/>
            <person name="van Tuinen D."/>
            <person name="Becard G."/>
            <person name="Bonfante P."/>
            <person name="Paszkowski U."/>
            <person name="Shachar-Hill Y.Y."/>
            <person name="Tuskan G.A."/>
            <person name="Young P.W."/>
            <person name="Sanders I.R."/>
            <person name="Henrissat B."/>
            <person name="Rensing S.A."/>
            <person name="Grigoriev I.V."/>
            <person name="Corradi N."/>
            <person name="Roux C."/>
            <person name="Martin F."/>
        </authorList>
    </citation>
    <scope>NUCLEOTIDE SEQUENCE [LARGE SCALE GENOMIC DNA]</scope>
    <source>
        <strain evidence="1 2">DAOM 197198</strain>
    </source>
</reference>